<evidence type="ECO:0000256" key="4">
    <source>
        <dbReference type="ARBA" id="ARBA00022989"/>
    </source>
</evidence>
<dbReference type="Proteomes" id="UP001551658">
    <property type="component" value="Unassembled WGS sequence"/>
</dbReference>
<feature type="transmembrane region" description="Helical" evidence="6">
    <location>
        <begin position="235"/>
        <end position="259"/>
    </location>
</feature>
<dbReference type="PRINTS" id="PR01036">
    <property type="entry name" value="TCRTETB"/>
</dbReference>
<evidence type="ECO:0000313" key="8">
    <source>
        <dbReference type="EMBL" id="MEV0366823.1"/>
    </source>
</evidence>
<dbReference type="Gene3D" id="1.20.1250.20">
    <property type="entry name" value="MFS general substrate transporter like domains"/>
    <property type="match status" value="2"/>
</dbReference>
<feature type="transmembrane region" description="Helical" evidence="6">
    <location>
        <begin position="21"/>
        <end position="47"/>
    </location>
</feature>
<feature type="transmembrane region" description="Helical" evidence="6">
    <location>
        <begin position="375"/>
        <end position="394"/>
    </location>
</feature>
<reference evidence="8 9" key="1">
    <citation type="submission" date="2024-06" db="EMBL/GenBank/DDBJ databases">
        <title>The Natural Products Discovery Center: Release of the First 8490 Sequenced Strains for Exploring Actinobacteria Biosynthetic Diversity.</title>
        <authorList>
            <person name="Kalkreuter E."/>
            <person name="Kautsar S.A."/>
            <person name="Yang D."/>
            <person name="Bader C.D."/>
            <person name="Teijaro C.N."/>
            <person name="Fluegel L."/>
            <person name="Davis C.M."/>
            <person name="Simpson J.R."/>
            <person name="Lauterbach L."/>
            <person name="Steele A.D."/>
            <person name="Gui C."/>
            <person name="Meng S."/>
            <person name="Li G."/>
            <person name="Viehrig K."/>
            <person name="Ye F."/>
            <person name="Su P."/>
            <person name="Kiefer A.F."/>
            <person name="Nichols A."/>
            <person name="Cepeda A.J."/>
            <person name="Yan W."/>
            <person name="Fan B."/>
            <person name="Jiang Y."/>
            <person name="Adhikari A."/>
            <person name="Zheng C.-J."/>
            <person name="Schuster L."/>
            <person name="Cowan T.M."/>
            <person name="Smanski M.J."/>
            <person name="Chevrette M.G."/>
            <person name="De Carvalho L.P.S."/>
            <person name="Shen B."/>
        </authorList>
    </citation>
    <scope>NUCLEOTIDE SEQUENCE [LARGE SCALE GENOMIC DNA]</scope>
    <source>
        <strain evidence="8 9">NPDC050671</strain>
    </source>
</reference>
<feature type="transmembrane region" description="Helical" evidence="6">
    <location>
        <begin position="210"/>
        <end position="229"/>
    </location>
</feature>
<evidence type="ECO:0000256" key="1">
    <source>
        <dbReference type="ARBA" id="ARBA00004651"/>
    </source>
</evidence>
<dbReference type="InterPro" id="IPR036259">
    <property type="entry name" value="MFS_trans_sf"/>
</dbReference>
<evidence type="ECO:0000256" key="2">
    <source>
        <dbReference type="ARBA" id="ARBA00022448"/>
    </source>
</evidence>
<feature type="transmembrane region" description="Helical" evidence="6">
    <location>
        <begin position="148"/>
        <end position="170"/>
    </location>
</feature>
<dbReference type="Pfam" id="PF07690">
    <property type="entry name" value="MFS_1"/>
    <property type="match status" value="2"/>
</dbReference>
<comment type="caution">
    <text evidence="8">The sequence shown here is derived from an EMBL/GenBank/DDBJ whole genome shotgun (WGS) entry which is preliminary data.</text>
</comment>
<evidence type="ECO:0000256" key="6">
    <source>
        <dbReference type="SAM" id="Phobius"/>
    </source>
</evidence>
<feature type="transmembrane region" description="Helical" evidence="6">
    <location>
        <begin position="176"/>
        <end position="198"/>
    </location>
</feature>
<evidence type="ECO:0000256" key="5">
    <source>
        <dbReference type="ARBA" id="ARBA00023136"/>
    </source>
</evidence>
<feature type="transmembrane region" description="Helical" evidence="6">
    <location>
        <begin position="452"/>
        <end position="471"/>
    </location>
</feature>
<dbReference type="PROSITE" id="PS50850">
    <property type="entry name" value="MFS"/>
    <property type="match status" value="1"/>
</dbReference>
<feature type="transmembrane region" description="Helical" evidence="6">
    <location>
        <begin position="53"/>
        <end position="79"/>
    </location>
</feature>
<feature type="transmembrane region" description="Helical" evidence="6">
    <location>
        <begin position="316"/>
        <end position="339"/>
    </location>
</feature>
<dbReference type="RefSeq" id="WP_357985451.1">
    <property type="nucleotide sequence ID" value="NZ_JBFAIH010000022.1"/>
</dbReference>
<dbReference type="SUPFAM" id="SSF103473">
    <property type="entry name" value="MFS general substrate transporter"/>
    <property type="match status" value="2"/>
</dbReference>
<keyword evidence="9" id="KW-1185">Reference proteome</keyword>
<organism evidence="8 9">
    <name type="scientific">Nocardia fusca</name>
    <dbReference type="NCBI Taxonomy" id="941183"/>
    <lineage>
        <taxon>Bacteria</taxon>
        <taxon>Bacillati</taxon>
        <taxon>Actinomycetota</taxon>
        <taxon>Actinomycetes</taxon>
        <taxon>Mycobacteriales</taxon>
        <taxon>Nocardiaceae</taxon>
        <taxon>Nocardia</taxon>
    </lineage>
</organism>
<dbReference type="PANTHER" id="PTHR42718:SF9">
    <property type="entry name" value="MAJOR FACILITATOR SUPERFAMILY MULTIDRUG TRANSPORTER MFSC"/>
    <property type="match status" value="1"/>
</dbReference>
<name>A0ABV3FH33_9NOCA</name>
<feature type="transmembrane region" description="Helical" evidence="6">
    <location>
        <begin position="351"/>
        <end position="369"/>
    </location>
</feature>
<evidence type="ECO:0000259" key="7">
    <source>
        <dbReference type="PROSITE" id="PS50850"/>
    </source>
</evidence>
<keyword evidence="4 6" id="KW-1133">Transmembrane helix</keyword>
<dbReference type="InterPro" id="IPR020846">
    <property type="entry name" value="MFS_dom"/>
</dbReference>
<keyword evidence="5 6" id="KW-0472">Membrane</keyword>
<proteinExistence type="predicted"/>
<evidence type="ECO:0000256" key="3">
    <source>
        <dbReference type="ARBA" id="ARBA00022692"/>
    </source>
</evidence>
<protein>
    <submittedName>
        <fullName evidence="8">MFS transporter</fullName>
    </submittedName>
</protein>
<gene>
    <name evidence="8" type="ORF">AB0H72_29430</name>
</gene>
<feature type="transmembrane region" description="Helical" evidence="6">
    <location>
        <begin position="280"/>
        <end position="304"/>
    </location>
</feature>
<sequence length="494" mass="50165">MSDPSSRLTTGDSEGTPVFRAPALIITALVLAESVSAFEAGMIFIALPRFSEIFGAPASTTGWSVTAYMLVAATTALVGGRLGDMYGRKKILIIVMLISALGSLISVFGDSMAAIIIGRGVQGAAGAILPLCYGLAREALPTQKVSIAVGFIGGAALLAGSGGSLIAGVLLDVADWHMIFVFAAVLAVVASALAAFGLPGSPTSSDLPQFDYVGAILMTPGLTALLYGITQGPVWGWASFRVAGLIVAGLGVLAVWTFWELGRREPLVDLRVLANRRMSLNLIALSVLALGPVGAVQIVTPMILQSPISLPVGLGMTATVTGLVAGVGALVGFAASPIAGAVAGRWGGRTAFLIGAGLFVIANMMIFIGHKSLPVMIGVFAVGAVATAFAYTGYPKIVIESVPDSVTSVTTGVLSTARQAFSAVGVAIVSVMLSLSTVPGTTAPALPSFDLAVGWFIGCSLIVAAICVFIGRPQQPVKQADDIPTGEEGTAAYA</sequence>
<dbReference type="PANTHER" id="PTHR42718">
    <property type="entry name" value="MAJOR FACILITATOR SUPERFAMILY MULTIDRUG TRANSPORTER MFSC"/>
    <property type="match status" value="1"/>
</dbReference>
<accession>A0ABV3FH33</accession>
<dbReference type="InterPro" id="IPR011701">
    <property type="entry name" value="MFS"/>
</dbReference>
<comment type="subcellular location">
    <subcellularLocation>
        <location evidence="1">Cell membrane</location>
        <topology evidence="1">Multi-pass membrane protein</topology>
    </subcellularLocation>
</comment>
<dbReference type="EMBL" id="JBFAIH010000022">
    <property type="protein sequence ID" value="MEV0366823.1"/>
    <property type="molecule type" value="Genomic_DNA"/>
</dbReference>
<keyword evidence="2" id="KW-0813">Transport</keyword>
<feature type="transmembrane region" description="Helical" evidence="6">
    <location>
        <begin position="91"/>
        <end position="109"/>
    </location>
</feature>
<feature type="transmembrane region" description="Helical" evidence="6">
    <location>
        <begin position="115"/>
        <end position="136"/>
    </location>
</feature>
<keyword evidence="3 6" id="KW-0812">Transmembrane</keyword>
<feature type="domain" description="Major facilitator superfamily (MFS) profile" evidence="7">
    <location>
        <begin position="25"/>
        <end position="476"/>
    </location>
</feature>
<feature type="transmembrane region" description="Helical" evidence="6">
    <location>
        <begin position="420"/>
        <end position="440"/>
    </location>
</feature>
<evidence type="ECO:0000313" key="9">
    <source>
        <dbReference type="Proteomes" id="UP001551658"/>
    </source>
</evidence>